<protein>
    <submittedName>
        <fullName evidence="1">Uncharacterized protein</fullName>
    </submittedName>
</protein>
<gene>
    <name evidence="1" type="ORF">BN1180_03370</name>
</gene>
<proteinExistence type="predicted"/>
<accession>A0AAN2PIQ3</accession>
<dbReference type="RefSeq" id="WP_048684140.1">
    <property type="nucleotide sequence ID" value="NZ_CCXW01000001.1"/>
</dbReference>
<name>A0AAN2PIQ3_9BACI</name>
<evidence type="ECO:0000313" key="2">
    <source>
        <dbReference type="Proteomes" id="UP000182110"/>
    </source>
</evidence>
<keyword evidence="2" id="KW-1185">Reference proteome</keyword>
<sequence>MKKSYSQFNLLSNKLVYGTKEKKGFFDFFLPKYRYLQIEVPYYEFLRGEVFVEDMKDLFEEAPQNLTLYHLIALLYFDFLEQVKKGAKYEQLCPFLISSKKKFLERPMIEKRVSRRFTGVRYSCMTFPHT</sequence>
<dbReference type="Proteomes" id="UP000182110">
    <property type="component" value="Unassembled WGS sequence"/>
</dbReference>
<organism evidence="1 2">
    <name type="scientific">Peribacillus simplex</name>
    <dbReference type="NCBI Taxonomy" id="1478"/>
    <lineage>
        <taxon>Bacteria</taxon>
        <taxon>Bacillati</taxon>
        <taxon>Bacillota</taxon>
        <taxon>Bacilli</taxon>
        <taxon>Bacillales</taxon>
        <taxon>Bacillaceae</taxon>
        <taxon>Peribacillus</taxon>
    </lineage>
</organism>
<comment type="caution">
    <text evidence="1">The sequence shown here is derived from an EMBL/GenBank/DDBJ whole genome shotgun (WGS) entry which is preliminary data.</text>
</comment>
<evidence type="ECO:0000313" key="1">
    <source>
        <dbReference type="EMBL" id="CEG33198.1"/>
    </source>
</evidence>
<dbReference type="AlphaFoldDB" id="A0AAN2PIQ3"/>
<dbReference type="EMBL" id="CCXW01000001">
    <property type="protein sequence ID" value="CEG33198.1"/>
    <property type="molecule type" value="Genomic_DNA"/>
</dbReference>
<reference evidence="1 2" key="1">
    <citation type="journal article" date="2014" name="Genome Announc.">
        <title>Genome Sequence of Bacillus simplex Strain P558, Isolated from a Human Fecal Sample.</title>
        <authorList>
            <person name="Croce O."/>
            <person name="Hugon P."/>
            <person name="Lagier J.C."/>
            <person name="Bibi F."/>
            <person name="Robert C."/>
            <person name="Azhar E.I."/>
            <person name="Raoult D."/>
            <person name="Fournier P.E."/>
        </authorList>
    </citation>
    <scope>NUCLEOTIDE SEQUENCE [LARGE SCALE GENOMIC DNA]</scope>
    <source>
        <strain evidence="1 2">P558</strain>
    </source>
</reference>